<dbReference type="VEuPathDB" id="PlasmoDB:PVW1_140081900"/>
<evidence type="ECO:0000313" key="2">
    <source>
        <dbReference type="Proteomes" id="UP000196402"/>
    </source>
</evidence>
<proteinExistence type="predicted"/>
<dbReference type="InterPro" id="IPR008780">
    <property type="entry name" value="Plasmodium_Vir"/>
</dbReference>
<accession>A0A1G4EA24</accession>
<dbReference type="Proteomes" id="UP000196402">
    <property type="component" value="Unassembled WGS sequence"/>
</dbReference>
<sequence length="255" mass="29446">MKMLYDVLNLTDKNIICKHFNYEIDKDTFHKNKLLFDYSQDHENIKIHTAGYKTCNKDYKEYIDKYIRVYKDEHSDCYEKNKNINDCKTFFSLFQRNQYDKLSSFSCVPSENPTKISEQHSVYETQKHAQDQHYVGTTEVQVSVDHRSTADDLNIERKTNSVFSQDLEKIQPVTIEHTAQGGSSKTIAGSIAAVLGVSSFSLLLYKVTPVGGFINRLLGRSRNTYNPVEYMDSFNPYSDGMDSGSRGMNISYHRM</sequence>
<dbReference type="Pfam" id="PF05795">
    <property type="entry name" value="Plasmodium_Vir"/>
    <property type="match status" value="1"/>
</dbReference>
<dbReference type="VEuPathDB" id="PlasmoDB:PVP01_0005280"/>
<dbReference type="AlphaFoldDB" id="A0A1G4EA24"/>
<evidence type="ECO:0000313" key="1">
    <source>
        <dbReference type="EMBL" id="SCA60298.1"/>
    </source>
</evidence>
<name>A0A1G4EA24_PLAVI</name>
<protein>
    <submittedName>
        <fullName evidence="1">Vir protein, putative</fullName>
    </submittedName>
</protein>
<organism evidence="1 2">
    <name type="scientific">Plasmodium vivax</name>
    <name type="common">malaria parasite P. vivax</name>
    <dbReference type="NCBI Taxonomy" id="5855"/>
    <lineage>
        <taxon>Eukaryota</taxon>
        <taxon>Sar</taxon>
        <taxon>Alveolata</taxon>
        <taxon>Apicomplexa</taxon>
        <taxon>Aconoidasida</taxon>
        <taxon>Haemosporida</taxon>
        <taxon>Plasmodiidae</taxon>
        <taxon>Plasmodium</taxon>
        <taxon>Plasmodium (Plasmodium)</taxon>
    </lineage>
</organism>
<dbReference type="EMBL" id="FLYH01000306">
    <property type="protein sequence ID" value="SCA60298.1"/>
    <property type="molecule type" value="Genomic_DNA"/>
</dbReference>
<gene>
    <name evidence="1" type="ORF">PVT01_000089700</name>
</gene>
<dbReference type="VEuPathDB" id="PlasmoDB:PVPAM_000009100"/>
<reference evidence="1 2" key="1">
    <citation type="submission" date="2016-07" db="EMBL/GenBank/DDBJ databases">
        <authorList>
            <consortium name="Pathogen Informatics"/>
        </authorList>
    </citation>
    <scope>NUCLEOTIDE SEQUENCE [LARGE SCALE GENOMIC DNA]</scope>
</reference>